<dbReference type="InterPro" id="IPR043519">
    <property type="entry name" value="NT_sf"/>
</dbReference>
<evidence type="ECO:0000256" key="5">
    <source>
        <dbReference type="ARBA" id="ARBA00022842"/>
    </source>
</evidence>
<evidence type="ECO:0000256" key="1">
    <source>
        <dbReference type="ARBA" id="ARBA00022679"/>
    </source>
</evidence>
<gene>
    <name evidence="9" type="ORF">GCM10009755_20040</name>
</gene>
<dbReference type="Pfam" id="PF08335">
    <property type="entry name" value="GlnD_UR_UTase"/>
    <property type="match status" value="2"/>
</dbReference>
<dbReference type="Proteomes" id="UP001500755">
    <property type="component" value="Unassembled WGS sequence"/>
</dbReference>
<keyword evidence="5" id="KW-0460">Magnesium</keyword>
<dbReference type="Gene3D" id="3.30.460.10">
    <property type="entry name" value="Beta Polymerase, domain 2"/>
    <property type="match status" value="2"/>
</dbReference>
<evidence type="ECO:0000313" key="9">
    <source>
        <dbReference type="EMBL" id="GAA2009334.1"/>
    </source>
</evidence>
<protein>
    <submittedName>
        <fullName evidence="9">Bifunctional [glutamine synthetase] adenylyltransferase/[glutamine synthetase]-adenylyl-L-tyrosine phosphorylase</fullName>
    </submittedName>
</protein>
<evidence type="ECO:0000259" key="8">
    <source>
        <dbReference type="Pfam" id="PF08335"/>
    </source>
</evidence>
<proteinExistence type="predicted"/>
<dbReference type="InterPro" id="IPR013546">
    <property type="entry name" value="PII_UdlTrfase/GS_AdlTrfase"/>
</dbReference>
<keyword evidence="6" id="KW-0511">Multifunctional enzyme</keyword>
<name>A0ABP5EZH0_9MICO</name>
<dbReference type="EMBL" id="BAAANO010000018">
    <property type="protein sequence ID" value="GAA2009334.1"/>
    <property type="molecule type" value="Genomic_DNA"/>
</dbReference>
<dbReference type="PANTHER" id="PTHR30621:SF0">
    <property type="entry name" value="BIFUNCTIONAL GLUTAMINE SYNTHETASE ADENYLYLTRANSFERASE_ADENYLYL-REMOVING ENZYME"/>
    <property type="match status" value="1"/>
</dbReference>
<feature type="domain" description="PII-uridylyltransferase/Glutamine-synthetase adenylyltransferase" evidence="8">
    <location>
        <begin position="862"/>
        <end position="999"/>
    </location>
</feature>
<dbReference type="SUPFAM" id="SSF81301">
    <property type="entry name" value="Nucleotidyltransferase"/>
    <property type="match status" value="2"/>
</dbReference>
<evidence type="ECO:0000259" key="7">
    <source>
        <dbReference type="Pfam" id="PF03710"/>
    </source>
</evidence>
<sequence>MPVFVDEARSRRFLRQAVDAVGIEALFDTSRLRWFARAADPDAAALRVLRVAESQAAGGRRDRVAELCDADPEFLGRLVAVVGASEALCEHLERNPSSLDLLAVAPEADHLLLGTPDAAPASLRENLLRAVGADPDSAAPVASLTGGSGVQTLRWAYRDLLLRVTADDVLHSEPTAVVGDVTAALSDMAAAVLDAGLAVARAEVADAGTVRLAVIGMGKCGARELNYVSDVDVVYCWAPVSGDPTPEGEAVATRLASRLAETVSAVGADPAVTEPALWELDAALRPEGKAGALVRRLDEFENYYASIAENWEFQALLKARPIAGDAALGNAWREALHPLVWRASERPGFIAQVRAMRLRVVDLIPSKDAHRQIKLGPGGLRDVEFSAQLLQLVHGHDDPAIRRTTTLVALDDLGARGYIGTRDRAELDAAYRFLRVVEHRLQIPRMQRTALLPVQDEKLRVLARSVYPSGDRSAARLLADRERHAIRVRALHEQIFYRPILDVAAGHEYGGLRPESARERLAAFGYRDPATALGHIAALTSGVSRATNVQRQVLPAMLDWFSSGVDPDAGLLSFRRLSDSLSGSGWYVRMLRDSGNAARSLARILSLSHFASDLLLHNPASTAWLDDPPLLQPRSDASLDREVESLLTRHGASAVEPLRAMYTREVLRTAMGEILGIVERGETPALLSRAMDRTIAGALRAVRVGLDGRADVPAYEFAIVAMGRLGGAEIGYFSDADVMYVYRAHDPDLPAEQRSRLASHVRTVAMTLAAELGRAGVSLGIELDADLRPEGKNGPLVRTFEGYRGYYTRWSEPWEAQALLRARLIAGYQPLVKDFLALVDPLRYPAEVPEASVRQMRTLKARMENERLPRGADPRLHLKLGRGGLSDVEWCAQLLQLRHAHAHPALRTTRTLEALTVAAELGLLASDDAEILTEAWTLATRVRAAVMLHRGRTAESLPADMGELEATARLMGYPAGNGGTLREDYLGATRRARKVMERVFYGLE</sequence>
<evidence type="ECO:0000256" key="4">
    <source>
        <dbReference type="ARBA" id="ARBA00022840"/>
    </source>
</evidence>
<dbReference type="CDD" id="cd05401">
    <property type="entry name" value="NT_GlnE_GlnD_like"/>
    <property type="match status" value="2"/>
</dbReference>
<dbReference type="GO" id="GO:0016779">
    <property type="term" value="F:nucleotidyltransferase activity"/>
    <property type="evidence" value="ECO:0007669"/>
    <property type="project" value="UniProtKB-KW"/>
</dbReference>
<keyword evidence="4" id="KW-0067">ATP-binding</keyword>
<keyword evidence="1" id="KW-0808">Transferase</keyword>
<comment type="caution">
    <text evidence="9">The sequence shown here is derived from an EMBL/GenBank/DDBJ whole genome shotgun (WGS) entry which is preliminary data.</text>
</comment>
<keyword evidence="3" id="KW-0547">Nucleotide-binding</keyword>
<dbReference type="Pfam" id="PF03710">
    <property type="entry name" value="GlnE"/>
    <property type="match status" value="2"/>
</dbReference>
<dbReference type="InterPro" id="IPR005190">
    <property type="entry name" value="GlnE_rpt_dom"/>
</dbReference>
<evidence type="ECO:0000256" key="3">
    <source>
        <dbReference type="ARBA" id="ARBA00022741"/>
    </source>
</evidence>
<organism evidence="9 10">
    <name type="scientific">Brevibacterium samyangense</name>
    <dbReference type="NCBI Taxonomy" id="366888"/>
    <lineage>
        <taxon>Bacteria</taxon>
        <taxon>Bacillati</taxon>
        <taxon>Actinomycetota</taxon>
        <taxon>Actinomycetes</taxon>
        <taxon>Micrococcales</taxon>
        <taxon>Brevibacteriaceae</taxon>
        <taxon>Brevibacterium</taxon>
    </lineage>
</organism>
<dbReference type="SUPFAM" id="SSF81593">
    <property type="entry name" value="Nucleotidyltransferase substrate binding subunit/domain"/>
    <property type="match status" value="2"/>
</dbReference>
<dbReference type="NCBIfam" id="NF010707">
    <property type="entry name" value="PRK14109.1"/>
    <property type="match status" value="1"/>
</dbReference>
<dbReference type="InterPro" id="IPR023057">
    <property type="entry name" value="GlnE"/>
</dbReference>
<feature type="domain" description="Glutamate-ammonia ligase adenylyltransferase repeated" evidence="7">
    <location>
        <begin position="76"/>
        <end position="331"/>
    </location>
</feature>
<dbReference type="PANTHER" id="PTHR30621">
    <property type="entry name" value="GLUTAMINE SYNTHETASE ADENYLYLTRANSFERASE"/>
    <property type="match status" value="1"/>
</dbReference>
<accession>A0ABP5EZH0</accession>
<feature type="domain" description="PII-uridylyltransferase/Glutamine-synthetase adenylyltransferase" evidence="8">
    <location>
        <begin position="363"/>
        <end position="496"/>
    </location>
</feature>
<evidence type="ECO:0000313" key="10">
    <source>
        <dbReference type="Proteomes" id="UP001500755"/>
    </source>
</evidence>
<evidence type="ECO:0000256" key="6">
    <source>
        <dbReference type="ARBA" id="ARBA00023268"/>
    </source>
</evidence>
<feature type="domain" description="Glutamate-ammonia ligase adenylyltransferase repeated" evidence="7">
    <location>
        <begin position="600"/>
        <end position="836"/>
    </location>
</feature>
<keyword evidence="2 9" id="KW-0548">Nucleotidyltransferase</keyword>
<keyword evidence="10" id="KW-1185">Reference proteome</keyword>
<evidence type="ECO:0000256" key="2">
    <source>
        <dbReference type="ARBA" id="ARBA00022695"/>
    </source>
</evidence>
<dbReference type="Gene3D" id="1.20.120.330">
    <property type="entry name" value="Nucleotidyltransferases domain 2"/>
    <property type="match status" value="2"/>
</dbReference>
<reference evidence="10" key="1">
    <citation type="journal article" date="2019" name="Int. J. Syst. Evol. Microbiol.">
        <title>The Global Catalogue of Microorganisms (GCM) 10K type strain sequencing project: providing services to taxonomists for standard genome sequencing and annotation.</title>
        <authorList>
            <consortium name="The Broad Institute Genomics Platform"/>
            <consortium name="The Broad Institute Genome Sequencing Center for Infectious Disease"/>
            <person name="Wu L."/>
            <person name="Ma J."/>
        </authorList>
    </citation>
    <scope>NUCLEOTIDE SEQUENCE [LARGE SCALE GENOMIC DNA]</scope>
    <source>
        <strain evidence="10">JCM 14546</strain>
    </source>
</reference>